<dbReference type="SUPFAM" id="SSF51735">
    <property type="entry name" value="NAD(P)-binding Rossmann-fold domains"/>
    <property type="match status" value="2"/>
</dbReference>
<dbReference type="SUPFAM" id="SSF81324">
    <property type="entry name" value="Voltage-gated potassium channels"/>
    <property type="match status" value="1"/>
</dbReference>
<evidence type="ECO:0000256" key="2">
    <source>
        <dbReference type="SAM" id="Phobius"/>
    </source>
</evidence>
<reference evidence="4 5" key="1">
    <citation type="journal article" date="2013" name="Int. J. Syst. Evol. Microbiol.">
        <title>Ilumatobacter nonamiense sp. nov. and Ilumatobacter coccineum sp. nov., isolated from seashore sand.</title>
        <authorList>
            <person name="Matsumoto A."/>
            <person name="Kasai H."/>
            <person name="Matsuo Y."/>
            <person name="Shizuri Y."/>
            <person name="Ichikawa N."/>
            <person name="Fujita N."/>
            <person name="Omura S."/>
            <person name="Takahashi Y."/>
        </authorList>
    </citation>
    <scope>NUCLEOTIDE SEQUENCE [LARGE SCALE GENOMIC DNA]</scope>
    <source>
        <strain evidence="5">NBRC 103263 / KCTC 29153 / YM16-304</strain>
    </source>
</reference>
<organism evidence="4 5">
    <name type="scientific">Ilumatobacter coccineus (strain NBRC 103263 / KCTC 29153 / YM16-304)</name>
    <dbReference type="NCBI Taxonomy" id="1313172"/>
    <lineage>
        <taxon>Bacteria</taxon>
        <taxon>Bacillati</taxon>
        <taxon>Actinomycetota</taxon>
        <taxon>Acidimicrobiia</taxon>
        <taxon>Acidimicrobiales</taxon>
        <taxon>Ilumatobacteraceae</taxon>
        <taxon>Ilumatobacter</taxon>
    </lineage>
</organism>
<dbReference type="Gene3D" id="1.10.287.70">
    <property type="match status" value="1"/>
</dbReference>
<protein>
    <recommendedName>
        <fullName evidence="3">RCK N-terminal domain-containing protein</fullName>
    </recommendedName>
</protein>
<dbReference type="OrthoDB" id="9799090at2"/>
<feature type="domain" description="RCK N-terminal" evidence="3">
    <location>
        <begin position="375"/>
        <end position="487"/>
    </location>
</feature>
<dbReference type="Proteomes" id="UP000011863">
    <property type="component" value="Chromosome"/>
</dbReference>
<dbReference type="GO" id="GO:0006813">
    <property type="term" value="P:potassium ion transport"/>
    <property type="evidence" value="ECO:0007669"/>
    <property type="project" value="InterPro"/>
</dbReference>
<keyword evidence="2" id="KW-1133">Transmembrane helix</keyword>
<name>A0A6C7EDM0_ILUCY</name>
<dbReference type="Pfam" id="PF02254">
    <property type="entry name" value="TrkA_N"/>
    <property type="match status" value="2"/>
</dbReference>
<evidence type="ECO:0000259" key="3">
    <source>
        <dbReference type="PROSITE" id="PS51201"/>
    </source>
</evidence>
<dbReference type="KEGG" id="aym:YM304_17720"/>
<proteinExistence type="predicted"/>
<sequence>MLKSLGATLLQVTQRLRPEDGPSGSGHYDRAEFAARRTERRRRRKTFIVLTVVFVVMVGVFSGLFHELMDREGRSFSWPTSIYWTLTTMTTLGFGDITFESDAGRIFSVVVLLSGSTFLLVMLPFVFIQFVFIPWMNERDRRRAPRKLPSSTTGHVIVTATGPVEEALIDRADQAEVPYVVIVEDVDAAGRFHDEGRTVMVGALDDPNTYINARVDQAAVVVATQNDQTNTNIAFTVREIAPNVDIVASANSPASVDILEIAGADSVVQLGEILGEAMAARTLGVGGRSHRIGAFAGLQIAEAGAAGTDLIDHTLAESRLRARFGVGIIGVWDRGKFEVATADTRLRDSSMLLLAGTDDQLAAYDREFVTASPKATKAVIIGGGRVGRAVGRAIGDEGIEFSIVDKLAERQRDGVRYVIGDAADREILEEAGIDDAAAVLITTHDDNVNVYLTRYCRGLRPDVRIVSRARLDRNVSTLYRAGADAVLSYAGTGSAAIWNHFRGDETLLVAHGLNIFRAPVPRELVGRTLAEAHVYRRTQCNVVAVETDGVISGNPDAHAPLPASGELILVGTDEAEAKFSDVYAHARRRRRQAE</sequence>
<dbReference type="PROSITE" id="PS51201">
    <property type="entry name" value="RCK_N"/>
    <property type="match status" value="2"/>
</dbReference>
<feature type="transmembrane region" description="Helical" evidence="2">
    <location>
        <begin position="81"/>
        <end position="99"/>
    </location>
</feature>
<dbReference type="InterPro" id="IPR050721">
    <property type="entry name" value="Trk_Ktr_HKT_K-transport"/>
</dbReference>
<dbReference type="InterPro" id="IPR013099">
    <property type="entry name" value="K_chnl_dom"/>
</dbReference>
<dbReference type="Gene3D" id="3.30.70.1450">
    <property type="entry name" value="Regulator of K+ conductance, C-terminal domain"/>
    <property type="match status" value="2"/>
</dbReference>
<dbReference type="Gene3D" id="3.40.50.720">
    <property type="entry name" value="NAD(P)-binding Rossmann-like Domain"/>
    <property type="match status" value="2"/>
</dbReference>
<feature type="transmembrane region" description="Helical" evidence="2">
    <location>
        <begin position="106"/>
        <end position="136"/>
    </location>
</feature>
<feature type="domain" description="RCK N-terminal" evidence="3">
    <location>
        <begin position="153"/>
        <end position="268"/>
    </location>
</feature>
<dbReference type="InterPro" id="IPR003148">
    <property type="entry name" value="RCK_N"/>
</dbReference>
<dbReference type="InterPro" id="IPR006037">
    <property type="entry name" value="RCK_C"/>
</dbReference>
<comment type="subcellular location">
    <subcellularLocation>
        <location evidence="1">Cell membrane</location>
        <topology evidence="1">Multi-pass membrane protein</topology>
    </subcellularLocation>
</comment>
<dbReference type="InterPro" id="IPR036291">
    <property type="entry name" value="NAD(P)-bd_dom_sf"/>
</dbReference>
<dbReference type="GO" id="GO:0005886">
    <property type="term" value="C:plasma membrane"/>
    <property type="evidence" value="ECO:0007669"/>
    <property type="project" value="UniProtKB-SubCell"/>
</dbReference>
<accession>A0A6C7EDM0</accession>
<dbReference type="AlphaFoldDB" id="A0A6C7EDM0"/>
<dbReference type="PANTHER" id="PTHR43833:SF9">
    <property type="entry name" value="POTASSIUM CHANNEL PROTEIN YUGO-RELATED"/>
    <property type="match status" value="1"/>
</dbReference>
<keyword evidence="5" id="KW-1185">Reference proteome</keyword>
<evidence type="ECO:0000313" key="5">
    <source>
        <dbReference type="Proteomes" id="UP000011863"/>
    </source>
</evidence>
<gene>
    <name evidence="4" type="ORF">YM304_17720</name>
</gene>
<dbReference type="Pfam" id="PF02080">
    <property type="entry name" value="TrkA_C"/>
    <property type="match status" value="1"/>
</dbReference>
<dbReference type="InterPro" id="IPR036721">
    <property type="entry name" value="RCK_C_sf"/>
</dbReference>
<feature type="transmembrane region" description="Helical" evidence="2">
    <location>
        <begin position="46"/>
        <end position="69"/>
    </location>
</feature>
<evidence type="ECO:0000313" key="4">
    <source>
        <dbReference type="EMBL" id="BAN02086.1"/>
    </source>
</evidence>
<dbReference type="EMBL" id="AP012057">
    <property type="protein sequence ID" value="BAN02086.1"/>
    <property type="molecule type" value="Genomic_DNA"/>
</dbReference>
<dbReference type="GO" id="GO:0008324">
    <property type="term" value="F:monoatomic cation transmembrane transporter activity"/>
    <property type="evidence" value="ECO:0007669"/>
    <property type="project" value="InterPro"/>
</dbReference>
<dbReference type="Pfam" id="PF07885">
    <property type="entry name" value="Ion_trans_2"/>
    <property type="match status" value="1"/>
</dbReference>
<dbReference type="RefSeq" id="WP_015441333.1">
    <property type="nucleotide sequence ID" value="NC_020520.1"/>
</dbReference>
<evidence type="ECO:0000256" key="1">
    <source>
        <dbReference type="ARBA" id="ARBA00004651"/>
    </source>
</evidence>
<keyword evidence="2" id="KW-0812">Transmembrane</keyword>
<dbReference type="PANTHER" id="PTHR43833">
    <property type="entry name" value="POTASSIUM CHANNEL PROTEIN 2-RELATED-RELATED"/>
    <property type="match status" value="1"/>
</dbReference>
<keyword evidence="2" id="KW-0472">Membrane</keyword>
<dbReference type="SUPFAM" id="SSF116726">
    <property type="entry name" value="TrkA C-terminal domain-like"/>
    <property type="match status" value="2"/>
</dbReference>